<evidence type="ECO:0000313" key="4">
    <source>
        <dbReference type="Proteomes" id="UP000326396"/>
    </source>
</evidence>
<feature type="compositionally biased region" description="Basic and acidic residues" evidence="1">
    <location>
        <begin position="1"/>
        <end position="18"/>
    </location>
</feature>
<feature type="compositionally biased region" description="Polar residues" evidence="1">
    <location>
        <begin position="23"/>
        <end position="32"/>
    </location>
</feature>
<keyword evidence="2" id="KW-0472">Membrane</keyword>
<evidence type="ECO:0000256" key="1">
    <source>
        <dbReference type="SAM" id="MobiDB-lite"/>
    </source>
</evidence>
<keyword evidence="2" id="KW-1133">Transmembrane helix</keyword>
<keyword evidence="2" id="KW-0812">Transmembrane</keyword>
<keyword evidence="4" id="KW-1185">Reference proteome</keyword>
<comment type="caution">
    <text evidence="3">The sequence shown here is derived from an EMBL/GenBank/DDBJ whole genome shotgun (WGS) entry which is preliminary data.</text>
</comment>
<dbReference type="Proteomes" id="UP000326396">
    <property type="component" value="Linkage Group LG15"/>
</dbReference>
<evidence type="ECO:0000313" key="3">
    <source>
        <dbReference type="EMBL" id="KAD5802720.1"/>
    </source>
</evidence>
<feature type="transmembrane region" description="Helical" evidence="2">
    <location>
        <begin position="120"/>
        <end position="145"/>
    </location>
</feature>
<reference evidence="3 4" key="1">
    <citation type="submission" date="2019-05" db="EMBL/GenBank/DDBJ databases">
        <title>Mikania micrantha, genome provides insights into the molecular mechanism of rapid growth.</title>
        <authorList>
            <person name="Liu B."/>
        </authorList>
    </citation>
    <scope>NUCLEOTIDE SEQUENCE [LARGE SCALE GENOMIC DNA]</scope>
    <source>
        <strain evidence="3">NLD-2019</strain>
        <tissue evidence="3">Leaf</tissue>
    </source>
</reference>
<protein>
    <submittedName>
        <fullName evidence="3">Uncharacterized protein</fullName>
    </submittedName>
</protein>
<dbReference type="OrthoDB" id="1907705at2759"/>
<evidence type="ECO:0000256" key="2">
    <source>
        <dbReference type="SAM" id="Phobius"/>
    </source>
</evidence>
<proteinExistence type="predicted"/>
<feature type="region of interest" description="Disordered" evidence="1">
    <location>
        <begin position="1"/>
        <end position="32"/>
    </location>
</feature>
<dbReference type="EMBL" id="SZYD01000007">
    <property type="protein sequence ID" value="KAD5802720.1"/>
    <property type="molecule type" value="Genomic_DNA"/>
</dbReference>
<gene>
    <name evidence="3" type="ORF">E3N88_14080</name>
</gene>
<name>A0A5N6P0D8_9ASTR</name>
<sequence length="151" mass="16845">MNDNSEGEKGGDQSETRCFKPGLSSTTSYSFRKSGQKSRMFRNWITCGTANTHENAVVVINKRNGSITSTVSSVSEKNGKEDNTRQICKKQNLRGFEKSFDANDGSKKSKKEESTKLKPLELLISLSMALIAHVGNCFTMLYSMLQNQYIL</sequence>
<dbReference type="AlphaFoldDB" id="A0A5N6P0D8"/>
<accession>A0A5N6P0D8</accession>
<organism evidence="3 4">
    <name type="scientific">Mikania micrantha</name>
    <name type="common">bitter vine</name>
    <dbReference type="NCBI Taxonomy" id="192012"/>
    <lineage>
        <taxon>Eukaryota</taxon>
        <taxon>Viridiplantae</taxon>
        <taxon>Streptophyta</taxon>
        <taxon>Embryophyta</taxon>
        <taxon>Tracheophyta</taxon>
        <taxon>Spermatophyta</taxon>
        <taxon>Magnoliopsida</taxon>
        <taxon>eudicotyledons</taxon>
        <taxon>Gunneridae</taxon>
        <taxon>Pentapetalae</taxon>
        <taxon>asterids</taxon>
        <taxon>campanulids</taxon>
        <taxon>Asterales</taxon>
        <taxon>Asteraceae</taxon>
        <taxon>Asteroideae</taxon>
        <taxon>Heliantheae alliance</taxon>
        <taxon>Eupatorieae</taxon>
        <taxon>Mikania</taxon>
    </lineage>
</organism>